<gene>
    <name evidence="1" type="ORF">PY650_18270</name>
</gene>
<dbReference type="Proteomes" id="UP001172630">
    <property type="component" value="Unassembled WGS sequence"/>
</dbReference>
<evidence type="ECO:0000313" key="1">
    <source>
        <dbReference type="EMBL" id="MDL2407576.1"/>
    </source>
</evidence>
<organism evidence="1 2">
    <name type="scientific">Rhizobium calliandrae</name>
    <dbReference type="NCBI Taxonomy" id="1312182"/>
    <lineage>
        <taxon>Bacteria</taxon>
        <taxon>Pseudomonadati</taxon>
        <taxon>Pseudomonadota</taxon>
        <taxon>Alphaproteobacteria</taxon>
        <taxon>Hyphomicrobiales</taxon>
        <taxon>Rhizobiaceae</taxon>
        <taxon>Rhizobium/Agrobacterium group</taxon>
        <taxon>Rhizobium</taxon>
    </lineage>
</organism>
<evidence type="ECO:0000313" key="2">
    <source>
        <dbReference type="Proteomes" id="UP001172630"/>
    </source>
</evidence>
<reference evidence="1" key="1">
    <citation type="submission" date="2023-06" db="EMBL/GenBank/DDBJ databases">
        <title>Phylogenetic Diversity of Rhizobium strains.</title>
        <authorList>
            <person name="Moura F.T."/>
            <person name="Helene L.C.F."/>
            <person name="Hungria M."/>
        </authorList>
    </citation>
    <scope>NUCLEOTIDE SEQUENCE</scope>
    <source>
        <strain evidence="1">CCGE524</strain>
    </source>
</reference>
<sequence length="75" mass="8997">MGDFAVGHENCAIAHMRDDARIMGDRDERRARRVFRIVEQIENSRLYRDVERRGRLVQQRYARRDRDELALAPEI</sequence>
<name>A0ABT7KGN5_9HYPH</name>
<proteinExistence type="predicted"/>
<accession>A0ABT7KGN5</accession>
<keyword evidence="2" id="KW-1185">Reference proteome</keyword>
<protein>
    <submittedName>
        <fullName evidence="1">Uncharacterized protein</fullName>
    </submittedName>
</protein>
<dbReference type="EMBL" id="JARFYN010000023">
    <property type="protein sequence ID" value="MDL2407576.1"/>
    <property type="molecule type" value="Genomic_DNA"/>
</dbReference>
<dbReference type="RefSeq" id="WP_285880883.1">
    <property type="nucleotide sequence ID" value="NZ_JARFYN010000023.1"/>
</dbReference>
<comment type="caution">
    <text evidence="1">The sequence shown here is derived from an EMBL/GenBank/DDBJ whole genome shotgun (WGS) entry which is preliminary data.</text>
</comment>